<dbReference type="STRING" id="684065.SAMN05421738_109151"/>
<dbReference type="GO" id="GO:0042834">
    <property type="term" value="F:peptidoglycan binding"/>
    <property type="evidence" value="ECO:0007669"/>
    <property type="project" value="InterPro"/>
</dbReference>
<dbReference type="Pfam" id="PF05036">
    <property type="entry name" value="SPOR"/>
    <property type="match status" value="1"/>
</dbReference>
<sequence>MVILILISVINYYLMNTKFLIYVTIFLLITSCNNEKNVSEVVSENTQLNCDYNNLSDQFNVNFKINQDNNIANGAIEFVVQITDKKNNILKKITTQPKIIASEINFYKQCDQVKSLSKNYNISKQWSDKLYDGNIVVGDYNFDGKDDIAIYHSKETDREIFFYEYYLQTDQGDFERDNFLSDKFHYFGKRFDRKNKLLINDEHVIIDKYKYDYGWIKLVEAVSPNIESSFYMVSVAAVKTESDAKNEVIKLENKGYQANYLWIPDYASLSGAKFYSVYIGPFSTQQECEIATEEYRKKDKNAYGLLVSQEPKRVQINGVGKVTVTNN</sequence>
<evidence type="ECO:0000259" key="2">
    <source>
        <dbReference type="PROSITE" id="PS51724"/>
    </source>
</evidence>
<dbReference type="Gene3D" id="3.30.70.1070">
    <property type="entry name" value="Sporulation related repeat"/>
    <property type="match status" value="1"/>
</dbReference>
<keyword evidence="1" id="KW-0812">Transmembrane</keyword>
<gene>
    <name evidence="3" type="ORF">SAMN05421738_109151</name>
</gene>
<dbReference type="SUPFAM" id="SSF110997">
    <property type="entry name" value="Sporulation related repeat"/>
    <property type="match status" value="1"/>
</dbReference>
<keyword evidence="1" id="KW-1133">Transmembrane helix</keyword>
<keyword evidence="1" id="KW-0472">Membrane</keyword>
<dbReference type="PROSITE" id="PS51724">
    <property type="entry name" value="SPOR"/>
    <property type="match status" value="1"/>
</dbReference>
<evidence type="ECO:0000313" key="3">
    <source>
        <dbReference type="EMBL" id="SFN28681.1"/>
    </source>
</evidence>
<name>A0A1I4XS44_9FLAO</name>
<reference evidence="4" key="1">
    <citation type="submission" date="2016-10" db="EMBL/GenBank/DDBJ databases">
        <authorList>
            <person name="Varghese N."/>
            <person name="Submissions S."/>
        </authorList>
    </citation>
    <scope>NUCLEOTIDE SEQUENCE [LARGE SCALE GENOMIC DNA]</scope>
    <source>
        <strain evidence="4">XJ109</strain>
    </source>
</reference>
<keyword evidence="4" id="KW-1185">Reference proteome</keyword>
<feature type="transmembrane region" description="Helical" evidence="1">
    <location>
        <begin position="12"/>
        <end position="29"/>
    </location>
</feature>
<protein>
    <submittedName>
        <fullName evidence="3">Sporulation related domain-containing protein</fullName>
    </submittedName>
</protein>
<dbReference type="InterPro" id="IPR036680">
    <property type="entry name" value="SPOR-like_sf"/>
</dbReference>
<proteinExistence type="predicted"/>
<dbReference type="EMBL" id="FOUZ01000009">
    <property type="protein sequence ID" value="SFN28681.1"/>
    <property type="molecule type" value="Genomic_DNA"/>
</dbReference>
<evidence type="ECO:0000256" key="1">
    <source>
        <dbReference type="SAM" id="Phobius"/>
    </source>
</evidence>
<dbReference type="NCBIfam" id="NF047539">
    <property type="entry name" value="XAC2610_fam"/>
    <property type="match status" value="1"/>
</dbReference>
<evidence type="ECO:0000313" key="4">
    <source>
        <dbReference type="Proteomes" id="UP000199149"/>
    </source>
</evidence>
<dbReference type="Proteomes" id="UP000199149">
    <property type="component" value="Unassembled WGS sequence"/>
</dbReference>
<accession>A0A1I4XS44</accession>
<organism evidence="3 4">
    <name type="scientific">Algoriella xinjiangensis</name>
    <dbReference type="NCBI Taxonomy" id="684065"/>
    <lineage>
        <taxon>Bacteria</taxon>
        <taxon>Pseudomonadati</taxon>
        <taxon>Bacteroidota</taxon>
        <taxon>Flavobacteriia</taxon>
        <taxon>Flavobacteriales</taxon>
        <taxon>Weeksellaceae</taxon>
        <taxon>Algoriella</taxon>
    </lineage>
</organism>
<dbReference type="AlphaFoldDB" id="A0A1I4XS44"/>
<dbReference type="OrthoDB" id="956454at2"/>
<dbReference type="InterPro" id="IPR058087">
    <property type="entry name" value="XAC2610_dom"/>
</dbReference>
<feature type="domain" description="SPOR" evidence="2">
    <location>
        <begin position="225"/>
        <end position="309"/>
    </location>
</feature>
<dbReference type="InterPro" id="IPR007730">
    <property type="entry name" value="SPOR-like_dom"/>
</dbReference>